<dbReference type="EMBL" id="NRHA01000010">
    <property type="protein sequence ID" value="PCC54160.1"/>
    <property type="molecule type" value="Genomic_DNA"/>
</dbReference>
<dbReference type="AlphaFoldDB" id="A0A2A3ZR53"/>
<accession>A0A2A3ZR53</accession>
<gene>
    <name evidence="3" type="ORF">CIK59_07215</name>
</gene>
<proteinExistence type="predicted"/>
<evidence type="ECO:0008006" key="5">
    <source>
        <dbReference type="Google" id="ProtNLM"/>
    </source>
</evidence>
<name>A0A2A3ZR53_BREAU</name>
<sequence>MNDKAGNDKTPGPRQTTDESALNFPAGTSKSEKIEKRLDLIENNGRLVIARGSSGAYIGRAIGSVAIGLLGLVVLVLGADGFVALCGVAFIVVFGLVVPIFIFKRYRQDHFLELTSDGFELVRRGQGGEETVHQATWSVVDSVTTVRPGNRPVAPSFPAINVAFASGEGRRSSRRSFLTREHLGERIVLNQPLEIGRWELVELLTAAHQRFKPQRAKAPEDRY</sequence>
<feature type="region of interest" description="Disordered" evidence="1">
    <location>
        <begin position="1"/>
        <end position="25"/>
    </location>
</feature>
<feature type="transmembrane region" description="Helical" evidence="2">
    <location>
        <begin position="82"/>
        <end position="103"/>
    </location>
</feature>
<protein>
    <recommendedName>
        <fullName evidence="5">DUF2244 domain-containing protein</fullName>
    </recommendedName>
</protein>
<evidence type="ECO:0000256" key="2">
    <source>
        <dbReference type="SAM" id="Phobius"/>
    </source>
</evidence>
<keyword evidence="2" id="KW-0812">Transmembrane</keyword>
<evidence type="ECO:0000313" key="4">
    <source>
        <dbReference type="Proteomes" id="UP000217881"/>
    </source>
</evidence>
<evidence type="ECO:0000256" key="1">
    <source>
        <dbReference type="SAM" id="MobiDB-lite"/>
    </source>
</evidence>
<feature type="transmembrane region" description="Helical" evidence="2">
    <location>
        <begin position="57"/>
        <end position="76"/>
    </location>
</feature>
<comment type="caution">
    <text evidence="3">The sequence shown here is derived from an EMBL/GenBank/DDBJ whole genome shotgun (WGS) entry which is preliminary data.</text>
</comment>
<evidence type="ECO:0000313" key="3">
    <source>
        <dbReference type="EMBL" id="PCC54160.1"/>
    </source>
</evidence>
<dbReference type="RefSeq" id="WP_096146146.1">
    <property type="nucleotide sequence ID" value="NZ_NRHA01000010.1"/>
</dbReference>
<organism evidence="3 4">
    <name type="scientific">Brevibacterium aurantiacum</name>
    <dbReference type="NCBI Taxonomy" id="273384"/>
    <lineage>
        <taxon>Bacteria</taxon>
        <taxon>Bacillati</taxon>
        <taxon>Actinomycetota</taxon>
        <taxon>Actinomycetes</taxon>
        <taxon>Micrococcales</taxon>
        <taxon>Brevibacteriaceae</taxon>
        <taxon>Brevibacterium</taxon>
    </lineage>
</organism>
<dbReference type="Proteomes" id="UP000217881">
    <property type="component" value="Unassembled WGS sequence"/>
</dbReference>
<reference evidence="3 4" key="1">
    <citation type="journal article" date="2017" name="Elife">
        <title>Extensive horizontal gene transfer in cheese-associated bacteria.</title>
        <authorList>
            <person name="Bonham K.S."/>
            <person name="Wolfe B.E."/>
            <person name="Dutton R.J."/>
        </authorList>
    </citation>
    <scope>NUCLEOTIDE SEQUENCE [LARGE SCALE GENOMIC DNA]</scope>
    <source>
        <strain evidence="3 4">738_8</strain>
    </source>
</reference>
<keyword evidence="2" id="KW-1133">Transmembrane helix</keyword>
<keyword evidence="2" id="KW-0472">Membrane</keyword>